<feature type="transmembrane region" description="Helical" evidence="5">
    <location>
        <begin position="102"/>
        <end position="119"/>
    </location>
</feature>
<proteinExistence type="predicted"/>
<gene>
    <name evidence="6" type="ORF">SAMN04488498_11093</name>
</gene>
<dbReference type="InterPro" id="IPR032808">
    <property type="entry name" value="DoxX"/>
</dbReference>
<feature type="transmembrane region" description="Helical" evidence="5">
    <location>
        <begin position="17"/>
        <end position="35"/>
    </location>
</feature>
<name>A0A1I4BFS0_9HYPH</name>
<keyword evidence="4 5" id="KW-0472">Membrane</keyword>
<keyword evidence="2 5" id="KW-0812">Transmembrane</keyword>
<dbReference type="Proteomes" id="UP000323300">
    <property type="component" value="Unassembled WGS sequence"/>
</dbReference>
<evidence type="ECO:0000256" key="4">
    <source>
        <dbReference type="ARBA" id="ARBA00023136"/>
    </source>
</evidence>
<dbReference type="AlphaFoldDB" id="A0A1I4BFS0"/>
<evidence type="ECO:0000256" key="1">
    <source>
        <dbReference type="ARBA" id="ARBA00004141"/>
    </source>
</evidence>
<dbReference type="RefSeq" id="WP_149761344.1">
    <property type="nucleotide sequence ID" value="NZ_BSPE01000007.1"/>
</dbReference>
<reference evidence="6 7" key="1">
    <citation type="submission" date="2016-10" db="EMBL/GenBank/DDBJ databases">
        <authorList>
            <person name="Varghese N."/>
            <person name="Submissions S."/>
        </authorList>
    </citation>
    <scope>NUCLEOTIDE SEQUENCE [LARGE SCALE GENOMIC DNA]</scope>
    <source>
        <strain evidence="6 7">DSM 21822</strain>
    </source>
</reference>
<dbReference type="OrthoDB" id="9811373at2"/>
<dbReference type="GO" id="GO:0016020">
    <property type="term" value="C:membrane"/>
    <property type="evidence" value="ECO:0007669"/>
    <property type="project" value="UniProtKB-SubCell"/>
</dbReference>
<evidence type="ECO:0000313" key="6">
    <source>
        <dbReference type="EMBL" id="SFK67140.1"/>
    </source>
</evidence>
<accession>A0A1I4BFS0</accession>
<dbReference type="EMBL" id="FOSL01000010">
    <property type="protein sequence ID" value="SFK67140.1"/>
    <property type="molecule type" value="Genomic_DNA"/>
</dbReference>
<evidence type="ECO:0000256" key="5">
    <source>
        <dbReference type="SAM" id="Phobius"/>
    </source>
</evidence>
<keyword evidence="7" id="KW-1185">Reference proteome</keyword>
<keyword evidence="3 5" id="KW-1133">Transmembrane helix</keyword>
<organism evidence="6 7">
    <name type="scientific">Neomesorhizobium albiziae</name>
    <dbReference type="NCBI Taxonomy" id="335020"/>
    <lineage>
        <taxon>Bacteria</taxon>
        <taxon>Pseudomonadati</taxon>
        <taxon>Pseudomonadota</taxon>
        <taxon>Alphaproteobacteria</taxon>
        <taxon>Hyphomicrobiales</taxon>
        <taxon>Phyllobacteriaceae</taxon>
        <taxon>Neomesorhizobium</taxon>
    </lineage>
</organism>
<protein>
    <submittedName>
        <fullName evidence="6">DoxX-like family protein</fullName>
    </submittedName>
</protein>
<dbReference type="Pfam" id="PF13564">
    <property type="entry name" value="DoxX_2"/>
    <property type="match status" value="1"/>
</dbReference>
<feature type="transmembrane region" description="Helical" evidence="5">
    <location>
        <begin position="55"/>
        <end position="73"/>
    </location>
</feature>
<feature type="transmembrane region" description="Helical" evidence="5">
    <location>
        <begin position="78"/>
        <end position="96"/>
    </location>
</feature>
<comment type="subcellular location">
    <subcellularLocation>
        <location evidence="1">Membrane</location>
        <topology evidence="1">Multi-pass membrane protein</topology>
    </subcellularLocation>
</comment>
<sequence length="132" mass="14156">MVEPDTQTATVSTNVRIGRVVTALVALYLLFDSSIRLLKMTAAVEGAQRLGYPESLIVGIGIMELVCVVLYLIPRTAVLGAILLTGHLGGAAAAIARLENPWFLFPIGLGVMVWGGLFLRDSRLRALIPLRA</sequence>
<evidence type="ECO:0000313" key="7">
    <source>
        <dbReference type="Proteomes" id="UP000323300"/>
    </source>
</evidence>
<evidence type="ECO:0000256" key="2">
    <source>
        <dbReference type="ARBA" id="ARBA00022692"/>
    </source>
</evidence>
<evidence type="ECO:0000256" key="3">
    <source>
        <dbReference type="ARBA" id="ARBA00022989"/>
    </source>
</evidence>